<reference evidence="2 3" key="1">
    <citation type="submission" date="2017-07" db="EMBL/GenBank/DDBJ databases">
        <title>Thauera sp. KNDSS-Mac4 genome sequence and assembly.</title>
        <authorList>
            <person name="Mayilraj S."/>
        </authorList>
    </citation>
    <scope>NUCLEOTIDE SEQUENCE [LARGE SCALE GENOMIC DNA]</scope>
    <source>
        <strain evidence="2 3">KNDSS-Mac4</strain>
    </source>
</reference>
<feature type="region of interest" description="Disordered" evidence="1">
    <location>
        <begin position="60"/>
        <end position="102"/>
    </location>
</feature>
<evidence type="ECO:0000313" key="3">
    <source>
        <dbReference type="Proteomes" id="UP000215181"/>
    </source>
</evidence>
<dbReference type="EMBL" id="NOIH01000024">
    <property type="protein sequence ID" value="OYD52928.1"/>
    <property type="molecule type" value="Genomic_DNA"/>
</dbReference>
<evidence type="ECO:0000313" key="2">
    <source>
        <dbReference type="EMBL" id="OYD52928.1"/>
    </source>
</evidence>
<sequence length="102" mass="11375">MTTTSFRDAYTVLQQHAETLRNQREPDIDNLLTIVTQSVEAYKVCKERIDAVEKALAQALNGANTDSSRKETSSGEDNWLDEPRDSAPGQQNAGFNEDDVPF</sequence>
<dbReference type="AlphaFoldDB" id="A0A235EV55"/>
<comment type="caution">
    <text evidence="2">The sequence shown here is derived from an EMBL/GenBank/DDBJ whole genome shotgun (WGS) entry which is preliminary data.</text>
</comment>
<protein>
    <submittedName>
        <fullName evidence="2">Uncharacterized protein</fullName>
    </submittedName>
</protein>
<keyword evidence="3" id="KW-1185">Reference proteome</keyword>
<dbReference type="OrthoDB" id="9132715at2"/>
<name>A0A235EV55_9RHOO</name>
<evidence type="ECO:0000256" key="1">
    <source>
        <dbReference type="SAM" id="MobiDB-lite"/>
    </source>
</evidence>
<organism evidence="2 3">
    <name type="scientific">Thauera propionica</name>
    <dbReference type="NCBI Taxonomy" id="2019431"/>
    <lineage>
        <taxon>Bacteria</taxon>
        <taxon>Pseudomonadati</taxon>
        <taxon>Pseudomonadota</taxon>
        <taxon>Betaproteobacteria</taxon>
        <taxon>Rhodocyclales</taxon>
        <taxon>Zoogloeaceae</taxon>
        <taxon>Thauera</taxon>
    </lineage>
</organism>
<accession>A0A235EV55</accession>
<dbReference type="RefSeq" id="WP_094269314.1">
    <property type="nucleotide sequence ID" value="NZ_NOIH01000024.1"/>
</dbReference>
<proteinExistence type="predicted"/>
<dbReference type="NCBIfam" id="NF045605">
    <property type="entry name" value="xseB_Acin_var"/>
    <property type="match status" value="1"/>
</dbReference>
<dbReference type="Proteomes" id="UP000215181">
    <property type="component" value="Unassembled WGS sequence"/>
</dbReference>
<gene>
    <name evidence="2" type="ORF">CGK74_15345</name>
</gene>